<dbReference type="InterPro" id="IPR051683">
    <property type="entry name" value="Enoyl-CoA_Hydratase/Isomerase"/>
</dbReference>
<dbReference type="Pfam" id="PF00378">
    <property type="entry name" value="ECH_1"/>
    <property type="match status" value="1"/>
</dbReference>
<dbReference type="InterPro" id="IPR014748">
    <property type="entry name" value="Enoyl-CoA_hydra_C"/>
</dbReference>
<dbReference type="SUPFAM" id="SSF52096">
    <property type="entry name" value="ClpP/crotonase"/>
    <property type="match status" value="1"/>
</dbReference>
<proteinExistence type="inferred from homology"/>
<reference evidence="2 3" key="1">
    <citation type="submission" date="2020-04" db="EMBL/GenBank/DDBJ databases">
        <title>Genome sequence for Sphingorhabdus sp. strain M1.</title>
        <authorList>
            <person name="Park S.-J."/>
        </authorList>
    </citation>
    <scope>NUCLEOTIDE SEQUENCE [LARGE SCALE GENOMIC DNA]</scope>
    <source>
        <strain evidence="2 3">JK6</strain>
    </source>
</reference>
<organism evidence="2 3">
    <name type="scientific">Parasphingorhabdus halotolerans</name>
    <dbReference type="NCBI Taxonomy" id="2725558"/>
    <lineage>
        <taxon>Bacteria</taxon>
        <taxon>Pseudomonadati</taxon>
        <taxon>Pseudomonadota</taxon>
        <taxon>Alphaproteobacteria</taxon>
        <taxon>Sphingomonadales</taxon>
        <taxon>Sphingomonadaceae</taxon>
        <taxon>Parasphingorhabdus</taxon>
    </lineage>
</organism>
<dbReference type="RefSeq" id="WP_168819881.1">
    <property type="nucleotide sequence ID" value="NZ_CP051217.1"/>
</dbReference>
<dbReference type="GO" id="GO:0003824">
    <property type="term" value="F:catalytic activity"/>
    <property type="evidence" value="ECO:0007669"/>
    <property type="project" value="UniProtKB-ARBA"/>
</dbReference>
<dbReference type="GO" id="GO:0008300">
    <property type="term" value="P:isoprenoid catabolic process"/>
    <property type="evidence" value="ECO:0007669"/>
    <property type="project" value="TreeGrafter"/>
</dbReference>
<keyword evidence="3" id="KW-1185">Reference proteome</keyword>
<sequence length="270" mass="29041">MTELPKTETLELELKQGWLTIWFNQPDNRNALSDALVAELAAVLKSVRDDRAVRGITLRGRGGVFCAGADLKNFKQNFQTSGDRNAIIQMSSGAAEIFDLVNTAPQVVIVLIEGAAMAGGFGLSCCADVVLCETGARFAMTETAIGLSPAQISPFVIQKLGYATGRRLMLTAARFDGAEAHELGFADFIADDVAGLEIIETQIRKQVLGAAPGAIAATKELLGQISGKRRDEVIHLAAENFADRMVSDEAKEGVASFFEKRKPNWVVKPE</sequence>
<name>A0A6H2DMV4_9SPHN</name>
<dbReference type="EMBL" id="CP051217">
    <property type="protein sequence ID" value="QJB69684.1"/>
    <property type="molecule type" value="Genomic_DNA"/>
</dbReference>
<dbReference type="AlphaFoldDB" id="A0A6H2DMV4"/>
<dbReference type="Gene3D" id="3.90.226.10">
    <property type="entry name" value="2-enoyl-CoA Hydratase, Chain A, domain 1"/>
    <property type="match status" value="1"/>
</dbReference>
<dbReference type="PANTHER" id="PTHR42964">
    <property type="entry name" value="ENOYL-COA HYDRATASE"/>
    <property type="match status" value="1"/>
</dbReference>
<dbReference type="InterPro" id="IPR001753">
    <property type="entry name" value="Enoyl-CoA_hydra/iso"/>
</dbReference>
<evidence type="ECO:0000256" key="1">
    <source>
        <dbReference type="ARBA" id="ARBA00005254"/>
    </source>
</evidence>
<dbReference type="KEGG" id="phao:HF685_10675"/>
<evidence type="ECO:0000313" key="2">
    <source>
        <dbReference type="EMBL" id="QJB69684.1"/>
    </source>
</evidence>
<accession>A0A6H2DMV4</accession>
<dbReference type="PANTHER" id="PTHR42964:SF1">
    <property type="entry name" value="POLYKETIDE BIOSYNTHESIS ENOYL-COA HYDRATASE PKSH-RELATED"/>
    <property type="match status" value="1"/>
</dbReference>
<protein>
    <submittedName>
        <fullName evidence="2">Enoyl-CoA hydratase</fullName>
    </submittedName>
</protein>
<comment type="similarity">
    <text evidence="1">Belongs to the enoyl-CoA hydratase/isomerase family.</text>
</comment>
<dbReference type="CDD" id="cd06558">
    <property type="entry name" value="crotonase-like"/>
    <property type="match status" value="1"/>
</dbReference>
<dbReference type="Proteomes" id="UP000501600">
    <property type="component" value="Chromosome"/>
</dbReference>
<dbReference type="Gene3D" id="1.10.12.10">
    <property type="entry name" value="Lyase 2-enoyl-coa Hydratase, Chain A, domain 2"/>
    <property type="match status" value="1"/>
</dbReference>
<dbReference type="InterPro" id="IPR029045">
    <property type="entry name" value="ClpP/crotonase-like_dom_sf"/>
</dbReference>
<evidence type="ECO:0000313" key="3">
    <source>
        <dbReference type="Proteomes" id="UP000501600"/>
    </source>
</evidence>
<gene>
    <name evidence="2" type="ORF">HF685_10675</name>
</gene>